<dbReference type="RefSeq" id="WP_203866444.1">
    <property type="nucleotide sequence ID" value="NZ_BONW01000013.1"/>
</dbReference>
<protein>
    <recommendedName>
        <fullName evidence="1">HTH luxR-type domain-containing protein</fullName>
    </recommendedName>
</protein>
<dbReference type="SMART" id="SM00421">
    <property type="entry name" value="HTH_LUXR"/>
    <property type="match status" value="1"/>
</dbReference>
<dbReference type="InterPro" id="IPR016032">
    <property type="entry name" value="Sig_transdc_resp-reg_C-effctor"/>
</dbReference>
<proteinExistence type="predicted"/>
<dbReference type="InterPro" id="IPR000792">
    <property type="entry name" value="Tscrpt_reg_LuxR_C"/>
</dbReference>
<evidence type="ECO:0000313" key="2">
    <source>
        <dbReference type="EMBL" id="GIG87912.1"/>
    </source>
</evidence>
<evidence type="ECO:0000313" key="3">
    <source>
        <dbReference type="Proteomes" id="UP000646749"/>
    </source>
</evidence>
<dbReference type="PANTHER" id="PTHR34293:SF1">
    <property type="entry name" value="HTH-TYPE TRANSCRIPTIONAL REGULATOR TRMBL2"/>
    <property type="match status" value="1"/>
</dbReference>
<dbReference type="EMBL" id="BONW01000013">
    <property type="protein sequence ID" value="GIG87912.1"/>
    <property type="molecule type" value="Genomic_DNA"/>
</dbReference>
<gene>
    <name evidence="2" type="ORF">Pen02_28480</name>
</gene>
<feature type="domain" description="HTH luxR-type" evidence="1">
    <location>
        <begin position="263"/>
        <end position="325"/>
    </location>
</feature>
<dbReference type="InterPro" id="IPR036388">
    <property type="entry name" value="WH-like_DNA-bd_sf"/>
</dbReference>
<sequence>MLVALGLDSVAESVYRQMLAQPDWGVTELSAHLGITDTQVRAALDCLFEMSLVRNSMDRPGTLHVVSPDVGLSAALAQQQAELARRQQQVAESQVEITRLIGQFGTAHQHASAPAATHLFGIDAVQDKLAQLARETEFEILTFMPGGAQSAEALGHARRNDTELLERGVRIHTVGLDSIRNDPQTLAHARFLTDSGAEFRTSPILPPRMILADRRAVLVPIDPADTRKGALHLTGPGFVASMLALFTQVWEIATPLGAAREPEREGLNAQERALLELLGQGLTDEAAAVRLGVSPRTARRMMADLMERLEARSRFEAGLKAAQRGWL</sequence>
<name>A0ABQ4DZR3_9ACTN</name>
<dbReference type="Proteomes" id="UP000646749">
    <property type="component" value="Unassembled WGS sequence"/>
</dbReference>
<comment type="caution">
    <text evidence="2">The sequence shown here is derived from an EMBL/GenBank/DDBJ whole genome shotgun (WGS) entry which is preliminary data.</text>
</comment>
<evidence type="ECO:0000259" key="1">
    <source>
        <dbReference type="PROSITE" id="PS50043"/>
    </source>
</evidence>
<dbReference type="PROSITE" id="PS50043">
    <property type="entry name" value="HTH_LUXR_2"/>
    <property type="match status" value="1"/>
</dbReference>
<dbReference type="SUPFAM" id="SSF46894">
    <property type="entry name" value="C-terminal effector domain of the bipartite response regulators"/>
    <property type="match status" value="1"/>
</dbReference>
<keyword evidence="3" id="KW-1185">Reference proteome</keyword>
<dbReference type="SUPFAM" id="SSF46785">
    <property type="entry name" value="Winged helix' DNA-binding domain"/>
    <property type="match status" value="1"/>
</dbReference>
<dbReference type="InterPro" id="IPR036390">
    <property type="entry name" value="WH_DNA-bd_sf"/>
</dbReference>
<accession>A0ABQ4DZR3</accession>
<dbReference type="InterPro" id="IPR051797">
    <property type="entry name" value="TrmB-like"/>
</dbReference>
<reference evidence="2 3" key="1">
    <citation type="submission" date="2021-01" db="EMBL/GenBank/DDBJ databases">
        <title>Whole genome shotgun sequence of Plantactinospora endophytica NBRC 110450.</title>
        <authorList>
            <person name="Komaki H."/>
            <person name="Tamura T."/>
        </authorList>
    </citation>
    <scope>NUCLEOTIDE SEQUENCE [LARGE SCALE GENOMIC DNA]</scope>
    <source>
        <strain evidence="2 3">NBRC 110450</strain>
    </source>
</reference>
<dbReference type="Gene3D" id="1.10.10.10">
    <property type="entry name" value="Winged helix-like DNA-binding domain superfamily/Winged helix DNA-binding domain"/>
    <property type="match status" value="2"/>
</dbReference>
<dbReference type="Pfam" id="PF00196">
    <property type="entry name" value="GerE"/>
    <property type="match status" value="1"/>
</dbReference>
<organism evidence="2 3">
    <name type="scientific">Plantactinospora endophytica</name>
    <dbReference type="NCBI Taxonomy" id="673535"/>
    <lineage>
        <taxon>Bacteria</taxon>
        <taxon>Bacillati</taxon>
        <taxon>Actinomycetota</taxon>
        <taxon>Actinomycetes</taxon>
        <taxon>Micromonosporales</taxon>
        <taxon>Micromonosporaceae</taxon>
        <taxon>Plantactinospora</taxon>
    </lineage>
</organism>
<dbReference type="PANTHER" id="PTHR34293">
    <property type="entry name" value="HTH-TYPE TRANSCRIPTIONAL REGULATOR TRMBL2"/>
    <property type="match status" value="1"/>
</dbReference>